<evidence type="ECO:0000313" key="1">
    <source>
        <dbReference type="EMBL" id="KAE8367514.1"/>
    </source>
</evidence>
<dbReference type="EMBL" id="ML737596">
    <property type="protein sequence ID" value="KAE8367514.1"/>
    <property type="molecule type" value="Genomic_DNA"/>
</dbReference>
<evidence type="ECO:0008006" key="3">
    <source>
        <dbReference type="Google" id="ProtNLM"/>
    </source>
</evidence>
<sequence>MTGLSICRLKIAAYHRPLSLLKNKLENIDQGVKHLPEGHDNVNVTFFAEGSFNKLYSVSSPHIPQHYLIRVALPVDPFFKQRMSFEVKASLTTEICGYLESLQGLQFTQIGSLYFSSVREPVGTRDIGDALEAIPTNTTVDCGIGTDFVIGRVVSPWFFRDKRLYLSAVRGPFQSSYQFMMAKTRM</sequence>
<dbReference type="RefSeq" id="XP_031930595.1">
    <property type="nucleotide sequence ID" value="XM_032069986.1"/>
</dbReference>
<dbReference type="Proteomes" id="UP000326268">
    <property type="component" value="Unassembled WGS sequence"/>
</dbReference>
<organism evidence="1 2">
    <name type="scientific">Aspergillus caelatus</name>
    <dbReference type="NCBI Taxonomy" id="61420"/>
    <lineage>
        <taxon>Eukaryota</taxon>
        <taxon>Fungi</taxon>
        <taxon>Dikarya</taxon>
        <taxon>Ascomycota</taxon>
        <taxon>Pezizomycotina</taxon>
        <taxon>Eurotiomycetes</taxon>
        <taxon>Eurotiomycetidae</taxon>
        <taxon>Eurotiales</taxon>
        <taxon>Aspergillaceae</taxon>
        <taxon>Aspergillus</taxon>
        <taxon>Aspergillus subgen. Circumdati</taxon>
    </lineage>
</organism>
<accession>A0A5N7ACD2</accession>
<keyword evidence="2" id="KW-1185">Reference proteome</keyword>
<protein>
    <recommendedName>
        <fullName evidence="3">Inositol-pentakisphosphate 2-kinase</fullName>
    </recommendedName>
</protein>
<dbReference type="AlphaFoldDB" id="A0A5N7ACD2"/>
<gene>
    <name evidence="1" type="ORF">BDV27DRAFT_142671</name>
</gene>
<dbReference type="OrthoDB" id="428260at2759"/>
<dbReference type="GeneID" id="43654432"/>
<proteinExistence type="predicted"/>
<evidence type="ECO:0000313" key="2">
    <source>
        <dbReference type="Proteomes" id="UP000326268"/>
    </source>
</evidence>
<reference evidence="1 2" key="1">
    <citation type="submission" date="2019-04" db="EMBL/GenBank/DDBJ databases">
        <title>Friends and foes A comparative genomics studyof 23 Aspergillus species from section Flavi.</title>
        <authorList>
            <consortium name="DOE Joint Genome Institute"/>
            <person name="Kjaerbolling I."/>
            <person name="Vesth T."/>
            <person name="Frisvad J.C."/>
            <person name="Nybo J.L."/>
            <person name="Theobald S."/>
            <person name="Kildgaard S."/>
            <person name="Isbrandt T."/>
            <person name="Kuo A."/>
            <person name="Sato A."/>
            <person name="Lyhne E.K."/>
            <person name="Kogle M.E."/>
            <person name="Wiebenga A."/>
            <person name="Kun R.S."/>
            <person name="Lubbers R.J."/>
            <person name="Makela M.R."/>
            <person name="Barry K."/>
            <person name="Chovatia M."/>
            <person name="Clum A."/>
            <person name="Daum C."/>
            <person name="Haridas S."/>
            <person name="He G."/>
            <person name="LaButti K."/>
            <person name="Lipzen A."/>
            <person name="Mondo S."/>
            <person name="Riley R."/>
            <person name="Salamov A."/>
            <person name="Simmons B.A."/>
            <person name="Magnuson J.K."/>
            <person name="Henrissat B."/>
            <person name="Mortensen U.H."/>
            <person name="Larsen T.O."/>
            <person name="Devries R.P."/>
            <person name="Grigoriev I.V."/>
            <person name="Machida M."/>
            <person name="Baker S.E."/>
            <person name="Andersen M.R."/>
        </authorList>
    </citation>
    <scope>NUCLEOTIDE SEQUENCE [LARGE SCALE GENOMIC DNA]</scope>
    <source>
        <strain evidence="1 2">CBS 763.97</strain>
    </source>
</reference>
<name>A0A5N7ACD2_9EURO</name>